<evidence type="ECO:0000256" key="8">
    <source>
        <dbReference type="SAM" id="MobiDB-lite"/>
    </source>
</evidence>
<evidence type="ECO:0000256" key="7">
    <source>
        <dbReference type="SAM" id="Coils"/>
    </source>
</evidence>
<dbReference type="KEGG" id="dya:Dyak_GE17648"/>
<accession>B4P3K0</accession>
<keyword evidence="5" id="KW-0804">Transcription</keyword>
<keyword evidence="7" id="KW-0175">Coiled coil</keyword>
<dbReference type="InterPro" id="IPR028002">
    <property type="entry name" value="Myb_DNA-bind_5"/>
</dbReference>
<comment type="subunit">
    <text evidence="1">Self-associates forming complexes of several hundred monomers.</text>
</comment>
<name>B4P3K0_DROYA</name>
<comment type="function">
    <text evidence="6">Involved in transvection phenomena (= synapsis-dependent gene expression), where the synaptic pairing of chromosomes carrying genes with which zeste interacts influences the expression of these genes. Zeste binds to DNA and stimulates transcription from a nearby promoter.</text>
</comment>
<proteinExistence type="predicted"/>
<dbReference type="Pfam" id="PF13873">
    <property type="entry name" value="Myb_DNA-bind_5"/>
    <property type="match status" value="1"/>
</dbReference>
<feature type="coiled-coil region" evidence="7">
    <location>
        <begin position="201"/>
        <end position="245"/>
    </location>
</feature>
<feature type="compositionally biased region" description="Polar residues" evidence="8">
    <location>
        <begin position="100"/>
        <end position="110"/>
    </location>
</feature>
<feature type="compositionally biased region" description="Acidic residues" evidence="8">
    <location>
        <begin position="166"/>
        <end position="177"/>
    </location>
</feature>
<dbReference type="OrthoDB" id="3066195at2759"/>
<evidence type="ECO:0000313" key="11">
    <source>
        <dbReference type="Proteomes" id="UP000002282"/>
    </source>
</evidence>
<organism evidence="10 11">
    <name type="scientific">Drosophila yakuba</name>
    <name type="common">Fruit fly</name>
    <dbReference type="NCBI Taxonomy" id="7245"/>
    <lineage>
        <taxon>Eukaryota</taxon>
        <taxon>Metazoa</taxon>
        <taxon>Ecdysozoa</taxon>
        <taxon>Arthropoda</taxon>
        <taxon>Hexapoda</taxon>
        <taxon>Insecta</taxon>
        <taxon>Pterygota</taxon>
        <taxon>Neoptera</taxon>
        <taxon>Endopterygota</taxon>
        <taxon>Diptera</taxon>
        <taxon>Brachycera</taxon>
        <taxon>Muscomorpha</taxon>
        <taxon>Ephydroidea</taxon>
        <taxon>Drosophilidae</taxon>
        <taxon>Drosophila</taxon>
        <taxon>Sophophora</taxon>
    </lineage>
</organism>
<feature type="region of interest" description="Disordered" evidence="8">
    <location>
        <begin position="86"/>
        <end position="182"/>
    </location>
</feature>
<dbReference type="EMBL" id="CM000157">
    <property type="protein sequence ID" value="EDW87267.1"/>
    <property type="molecule type" value="Genomic_DNA"/>
</dbReference>
<protein>
    <recommendedName>
        <fullName evidence="2">Regulatory protein zeste</fullName>
    </recommendedName>
</protein>
<evidence type="ECO:0000256" key="6">
    <source>
        <dbReference type="ARBA" id="ARBA00025466"/>
    </source>
</evidence>
<keyword evidence="3" id="KW-0805">Transcription regulation</keyword>
<dbReference type="PhylomeDB" id="B4P3K0"/>
<feature type="domain" description="Myb/SANT-like DNA-binding" evidence="9">
    <location>
        <begin position="10"/>
        <end position="84"/>
    </location>
</feature>
<feature type="compositionally biased region" description="Polar residues" evidence="8">
    <location>
        <begin position="136"/>
        <end position="150"/>
    </location>
</feature>
<dbReference type="Proteomes" id="UP000002282">
    <property type="component" value="Chromosome 2L"/>
</dbReference>
<feature type="compositionally biased region" description="Basic and acidic residues" evidence="8">
    <location>
        <begin position="126"/>
        <end position="135"/>
    </location>
</feature>
<gene>
    <name evidence="10" type="primary">Dyak\GE17648</name>
    <name evidence="10" type="synonym">dyak_GLEANR_1896</name>
    <name evidence="10" type="synonym">GE17648</name>
    <name evidence="10" type="ORF">Dyak_GE17648</name>
</gene>
<evidence type="ECO:0000256" key="3">
    <source>
        <dbReference type="ARBA" id="ARBA00023015"/>
    </source>
</evidence>
<keyword evidence="4" id="KW-0238">DNA-binding</keyword>
<dbReference type="OMA" id="YRCENAR"/>
<evidence type="ECO:0000313" key="10">
    <source>
        <dbReference type="EMBL" id="EDW87267.1"/>
    </source>
</evidence>
<reference evidence="10 11" key="1">
    <citation type="journal article" date="2007" name="Nature">
        <title>Evolution of genes and genomes on the Drosophila phylogeny.</title>
        <authorList>
            <consortium name="Drosophila 12 Genomes Consortium"/>
            <person name="Clark A.G."/>
            <person name="Eisen M.B."/>
            <person name="Smith D.R."/>
            <person name="Bergman C.M."/>
            <person name="Oliver B."/>
            <person name="Markow T.A."/>
            <person name="Kaufman T.C."/>
            <person name="Kellis M."/>
            <person name="Gelbart W."/>
            <person name="Iyer V.N."/>
            <person name="Pollard D.A."/>
            <person name="Sackton T.B."/>
            <person name="Larracuente A.M."/>
            <person name="Singh N.D."/>
            <person name="Abad J.P."/>
            <person name="Abt D.N."/>
            <person name="Adryan B."/>
            <person name="Aguade M."/>
            <person name="Akashi H."/>
            <person name="Anderson W.W."/>
            <person name="Aquadro C.F."/>
            <person name="Ardell D.H."/>
            <person name="Arguello R."/>
            <person name="Artieri C.G."/>
            <person name="Barbash D.A."/>
            <person name="Barker D."/>
            <person name="Barsanti P."/>
            <person name="Batterham P."/>
            <person name="Batzoglou S."/>
            <person name="Begun D."/>
            <person name="Bhutkar A."/>
            <person name="Blanco E."/>
            <person name="Bosak S.A."/>
            <person name="Bradley R.K."/>
            <person name="Brand A.D."/>
            <person name="Brent M.R."/>
            <person name="Brooks A.N."/>
            <person name="Brown R.H."/>
            <person name="Butlin R.K."/>
            <person name="Caggese C."/>
            <person name="Calvi B.R."/>
            <person name="Bernardo de Carvalho A."/>
            <person name="Caspi A."/>
            <person name="Castrezana S."/>
            <person name="Celniker S.E."/>
            <person name="Chang J.L."/>
            <person name="Chapple C."/>
            <person name="Chatterji S."/>
            <person name="Chinwalla A."/>
            <person name="Civetta A."/>
            <person name="Clifton S.W."/>
            <person name="Comeron J.M."/>
            <person name="Costello J.C."/>
            <person name="Coyne J.A."/>
            <person name="Daub J."/>
            <person name="David R.G."/>
            <person name="Delcher A.L."/>
            <person name="Delehaunty K."/>
            <person name="Do C.B."/>
            <person name="Ebling H."/>
            <person name="Edwards K."/>
            <person name="Eickbush T."/>
            <person name="Evans J.D."/>
            <person name="Filipski A."/>
            <person name="Findeiss S."/>
            <person name="Freyhult E."/>
            <person name="Fulton L."/>
            <person name="Fulton R."/>
            <person name="Garcia A.C."/>
            <person name="Gardiner A."/>
            <person name="Garfield D.A."/>
            <person name="Garvin B.E."/>
            <person name="Gibson G."/>
            <person name="Gilbert D."/>
            <person name="Gnerre S."/>
            <person name="Godfrey J."/>
            <person name="Good R."/>
            <person name="Gotea V."/>
            <person name="Gravely B."/>
            <person name="Greenberg A.J."/>
            <person name="Griffiths-Jones S."/>
            <person name="Gross S."/>
            <person name="Guigo R."/>
            <person name="Gustafson E.A."/>
            <person name="Haerty W."/>
            <person name="Hahn M.W."/>
            <person name="Halligan D.L."/>
            <person name="Halpern A.L."/>
            <person name="Halter G.M."/>
            <person name="Han M.V."/>
            <person name="Heger A."/>
            <person name="Hillier L."/>
            <person name="Hinrichs A.S."/>
            <person name="Holmes I."/>
            <person name="Hoskins R.A."/>
            <person name="Hubisz M.J."/>
            <person name="Hultmark D."/>
            <person name="Huntley M.A."/>
            <person name="Jaffe D.B."/>
            <person name="Jagadeeshan S."/>
            <person name="Jeck W.R."/>
            <person name="Johnson J."/>
            <person name="Jones C.D."/>
            <person name="Jordan W.C."/>
            <person name="Karpen G.H."/>
            <person name="Kataoka E."/>
            <person name="Keightley P.D."/>
            <person name="Kheradpour P."/>
            <person name="Kirkness E.F."/>
            <person name="Koerich L.B."/>
            <person name="Kristiansen K."/>
            <person name="Kudrna D."/>
            <person name="Kulathinal R.J."/>
            <person name="Kumar S."/>
            <person name="Kwok R."/>
            <person name="Lander E."/>
            <person name="Langley C.H."/>
            <person name="Lapoint R."/>
            <person name="Lazzaro B.P."/>
            <person name="Lee S.J."/>
            <person name="Levesque L."/>
            <person name="Li R."/>
            <person name="Lin C.F."/>
            <person name="Lin M.F."/>
            <person name="Lindblad-Toh K."/>
            <person name="Llopart A."/>
            <person name="Long M."/>
            <person name="Low L."/>
            <person name="Lozovsky E."/>
            <person name="Lu J."/>
            <person name="Luo M."/>
            <person name="Machado C.A."/>
            <person name="Makalowski W."/>
            <person name="Marzo M."/>
            <person name="Matsuda M."/>
            <person name="Matzkin L."/>
            <person name="McAllister B."/>
            <person name="McBride C.S."/>
            <person name="McKernan B."/>
            <person name="McKernan K."/>
            <person name="Mendez-Lago M."/>
            <person name="Minx P."/>
            <person name="Mollenhauer M.U."/>
            <person name="Montooth K."/>
            <person name="Mount S.M."/>
            <person name="Mu X."/>
            <person name="Myers E."/>
            <person name="Negre B."/>
            <person name="Newfeld S."/>
            <person name="Nielsen R."/>
            <person name="Noor M.A."/>
            <person name="O'Grady P."/>
            <person name="Pachter L."/>
            <person name="Papaceit M."/>
            <person name="Parisi M.J."/>
            <person name="Parisi M."/>
            <person name="Parts L."/>
            <person name="Pedersen J.S."/>
            <person name="Pesole G."/>
            <person name="Phillippy A.M."/>
            <person name="Ponting C.P."/>
            <person name="Pop M."/>
            <person name="Porcelli D."/>
            <person name="Powell J.R."/>
            <person name="Prohaska S."/>
            <person name="Pruitt K."/>
            <person name="Puig M."/>
            <person name="Quesneville H."/>
            <person name="Ram K.R."/>
            <person name="Rand D."/>
            <person name="Rasmussen M.D."/>
            <person name="Reed L.K."/>
            <person name="Reenan R."/>
            <person name="Reily A."/>
            <person name="Remington K.A."/>
            <person name="Rieger T.T."/>
            <person name="Ritchie M.G."/>
            <person name="Robin C."/>
            <person name="Rogers Y.H."/>
            <person name="Rohde C."/>
            <person name="Rozas J."/>
            <person name="Rubenfield M.J."/>
            <person name="Ruiz A."/>
            <person name="Russo S."/>
            <person name="Salzberg S.L."/>
            <person name="Sanchez-Gracia A."/>
            <person name="Saranga D.J."/>
            <person name="Sato H."/>
            <person name="Schaeffer S.W."/>
            <person name="Schatz M.C."/>
            <person name="Schlenke T."/>
            <person name="Schwartz R."/>
            <person name="Segarra C."/>
            <person name="Singh R.S."/>
            <person name="Sirot L."/>
            <person name="Sirota M."/>
            <person name="Sisneros N.B."/>
            <person name="Smith C.D."/>
            <person name="Smith T.F."/>
            <person name="Spieth J."/>
            <person name="Stage D.E."/>
            <person name="Stark A."/>
            <person name="Stephan W."/>
            <person name="Strausberg R.L."/>
            <person name="Strempel S."/>
            <person name="Sturgill D."/>
            <person name="Sutton G."/>
            <person name="Sutton G.G."/>
            <person name="Tao W."/>
            <person name="Teichmann S."/>
            <person name="Tobari Y.N."/>
            <person name="Tomimura Y."/>
            <person name="Tsolas J.M."/>
            <person name="Valente V.L."/>
            <person name="Venter E."/>
            <person name="Venter J.C."/>
            <person name="Vicario S."/>
            <person name="Vieira F.G."/>
            <person name="Vilella A.J."/>
            <person name="Villasante A."/>
            <person name="Walenz B."/>
            <person name="Wang J."/>
            <person name="Wasserman M."/>
            <person name="Watts T."/>
            <person name="Wilson D."/>
            <person name="Wilson R.K."/>
            <person name="Wing R.A."/>
            <person name="Wolfner M.F."/>
            <person name="Wong A."/>
            <person name="Wong G.K."/>
            <person name="Wu C.I."/>
            <person name="Wu G."/>
            <person name="Yamamoto D."/>
            <person name="Yang H.P."/>
            <person name="Yang S.P."/>
            <person name="Yorke J.A."/>
            <person name="Yoshida K."/>
            <person name="Zdobnov E."/>
            <person name="Zhang P."/>
            <person name="Zhang Y."/>
            <person name="Zimin A.V."/>
            <person name="Baldwin J."/>
            <person name="Abdouelleil A."/>
            <person name="Abdulkadir J."/>
            <person name="Abebe A."/>
            <person name="Abera B."/>
            <person name="Abreu J."/>
            <person name="Acer S.C."/>
            <person name="Aftuck L."/>
            <person name="Alexander A."/>
            <person name="An P."/>
            <person name="Anderson E."/>
            <person name="Anderson S."/>
            <person name="Arachi H."/>
            <person name="Azer M."/>
            <person name="Bachantsang P."/>
            <person name="Barry A."/>
            <person name="Bayul T."/>
            <person name="Berlin A."/>
            <person name="Bessette D."/>
            <person name="Bloom T."/>
            <person name="Blye J."/>
            <person name="Boguslavskiy L."/>
            <person name="Bonnet C."/>
            <person name="Boukhgalter B."/>
            <person name="Bourzgui I."/>
            <person name="Brown A."/>
            <person name="Cahill P."/>
            <person name="Channer S."/>
            <person name="Cheshatsang Y."/>
            <person name="Chuda L."/>
            <person name="Citroen M."/>
            <person name="Collymore A."/>
            <person name="Cooke P."/>
            <person name="Costello M."/>
            <person name="D'Aco K."/>
            <person name="Daza R."/>
            <person name="De Haan G."/>
            <person name="DeGray S."/>
            <person name="DeMaso C."/>
            <person name="Dhargay N."/>
            <person name="Dooley K."/>
            <person name="Dooley E."/>
            <person name="Doricent M."/>
            <person name="Dorje P."/>
            <person name="Dorjee K."/>
            <person name="Dupes A."/>
            <person name="Elong R."/>
            <person name="Falk J."/>
            <person name="Farina A."/>
            <person name="Faro S."/>
            <person name="Ferguson D."/>
            <person name="Fisher S."/>
            <person name="Foley C.D."/>
            <person name="Franke A."/>
            <person name="Friedrich D."/>
            <person name="Gadbois L."/>
            <person name="Gearin G."/>
            <person name="Gearin C.R."/>
            <person name="Giannoukos G."/>
            <person name="Goode T."/>
            <person name="Graham J."/>
            <person name="Grandbois E."/>
            <person name="Grewal S."/>
            <person name="Gyaltsen K."/>
            <person name="Hafez N."/>
            <person name="Hagos B."/>
            <person name="Hall J."/>
            <person name="Henson C."/>
            <person name="Hollinger A."/>
            <person name="Honan T."/>
            <person name="Huard M.D."/>
            <person name="Hughes L."/>
            <person name="Hurhula B."/>
            <person name="Husby M.E."/>
            <person name="Kamat A."/>
            <person name="Kanga B."/>
            <person name="Kashin S."/>
            <person name="Khazanovich D."/>
            <person name="Kisner P."/>
            <person name="Lance K."/>
            <person name="Lara M."/>
            <person name="Lee W."/>
            <person name="Lennon N."/>
            <person name="Letendre F."/>
            <person name="LeVine R."/>
            <person name="Lipovsky A."/>
            <person name="Liu X."/>
            <person name="Liu J."/>
            <person name="Liu S."/>
            <person name="Lokyitsang T."/>
            <person name="Lokyitsang Y."/>
            <person name="Lubonja R."/>
            <person name="Lui A."/>
            <person name="MacDonald P."/>
            <person name="Magnisalis V."/>
            <person name="Maru K."/>
            <person name="Matthews C."/>
            <person name="McCusker W."/>
            <person name="McDonough S."/>
            <person name="Mehta T."/>
            <person name="Meldrim J."/>
            <person name="Meneus L."/>
            <person name="Mihai O."/>
            <person name="Mihalev A."/>
            <person name="Mihova T."/>
            <person name="Mittelman R."/>
            <person name="Mlenga V."/>
            <person name="Montmayeur A."/>
            <person name="Mulrain L."/>
            <person name="Navidi A."/>
            <person name="Naylor J."/>
            <person name="Negash T."/>
            <person name="Nguyen T."/>
            <person name="Nguyen N."/>
            <person name="Nicol R."/>
            <person name="Norbu C."/>
            <person name="Norbu N."/>
            <person name="Novod N."/>
            <person name="O'Neill B."/>
            <person name="Osman S."/>
            <person name="Markiewicz E."/>
            <person name="Oyono O.L."/>
            <person name="Patti C."/>
            <person name="Phunkhang P."/>
            <person name="Pierre F."/>
            <person name="Priest M."/>
            <person name="Raghuraman S."/>
            <person name="Rege F."/>
            <person name="Reyes R."/>
            <person name="Rise C."/>
            <person name="Rogov P."/>
            <person name="Ross K."/>
            <person name="Ryan E."/>
            <person name="Settipalli S."/>
            <person name="Shea T."/>
            <person name="Sherpa N."/>
            <person name="Shi L."/>
            <person name="Shih D."/>
            <person name="Sparrow T."/>
            <person name="Spaulding J."/>
            <person name="Stalker J."/>
            <person name="Stange-Thomann N."/>
            <person name="Stavropoulos S."/>
            <person name="Stone C."/>
            <person name="Strader C."/>
            <person name="Tesfaye S."/>
            <person name="Thomson T."/>
            <person name="Thoulutsang Y."/>
            <person name="Thoulutsang D."/>
            <person name="Topham K."/>
            <person name="Topping I."/>
            <person name="Tsamla T."/>
            <person name="Vassiliev H."/>
            <person name="Vo A."/>
            <person name="Wangchuk T."/>
            <person name="Wangdi T."/>
            <person name="Weiand M."/>
            <person name="Wilkinson J."/>
            <person name="Wilson A."/>
            <person name="Yadav S."/>
            <person name="Young G."/>
            <person name="Yu Q."/>
            <person name="Zembek L."/>
            <person name="Zhong D."/>
            <person name="Zimmer A."/>
            <person name="Zwirko Z."/>
            <person name="Jaffe D.B."/>
            <person name="Alvarez P."/>
            <person name="Brockman W."/>
            <person name="Butler J."/>
            <person name="Chin C."/>
            <person name="Gnerre S."/>
            <person name="Grabherr M."/>
            <person name="Kleber M."/>
            <person name="Mauceli E."/>
            <person name="MacCallum I."/>
        </authorList>
    </citation>
    <scope>NUCLEOTIDE SEQUENCE [LARGE SCALE GENOMIC DNA]</scope>
    <source>
        <strain evidence="11">Tai18E2 / Tucson 14021-0261.01</strain>
    </source>
</reference>
<evidence type="ECO:0000256" key="5">
    <source>
        <dbReference type="ARBA" id="ARBA00023163"/>
    </source>
</evidence>
<reference evidence="10 11" key="2">
    <citation type="journal article" date="2007" name="PLoS Biol.">
        <title>Principles of genome evolution in the Drosophila melanogaster species group.</title>
        <authorList>
            <person name="Ranz J.M."/>
            <person name="Maurin D."/>
            <person name="Chan Y.S."/>
            <person name="von Grotthuss M."/>
            <person name="Hillier L.W."/>
            <person name="Roote J."/>
            <person name="Ashburner M."/>
            <person name="Bergman C.M."/>
        </authorList>
    </citation>
    <scope>NUCLEOTIDE SEQUENCE [LARGE SCALE GENOMIC DNA]</scope>
    <source>
        <strain evidence="11">Tai18E2 / Tucson 14021-0261.01</strain>
    </source>
</reference>
<dbReference type="HOGENOM" id="CLU_096935_0_0_1"/>
<evidence type="ECO:0000256" key="4">
    <source>
        <dbReference type="ARBA" id="ARBA00023125"/>
    </source>
</evidence>
<evidence type="ECO:0000259" key="9">
    <source>
        <dbReference type="Pfam" id="PF13873"/>
    </source>
</evidence>
<sequence length="253" mass="29192">MFAGKRVRARAKNFTIEEEEILENLILAHRDVIRSKQKDPVIWRKKSEAWKQIEADFALQTGMERPWQALREKYTNNLRMMRKNGTLSDEETQTDDAPESGQNLSISGVSSLAGAANNEESSTDFDPEHSRRDSPRSGSSEVKFAPNNSRYAADSPIYAVPSLKDESDDDEHSEEDTSNSLKDERLVLIKLQQEYYRCENARAAEKHKIEMEKQKYELEQRKVELRNMRLKSELLEAEIVEKRRKVGPKQSSS</sequence>
<dbReference type="AlphaFoldDB" id="B4P3K0"/>
<feature type="compositionally biased region" description="Acidic residues" evidence="8">
    <location>
        <begin position="88"/>
        <end position="98"/>
    </location>
</feature>
<dbReference type="GO" id="GO:0003677">
    <property type="term" value="F:DNA binding"/>
    <property type="evidence" value="ECO:0007669"/>
    <property type="project" value="UniProtKB-KW"/>
</dbReference>
<evidence type="ECO:0000256" key="2">
    <source>
        <dbReference type="ARBA" id="ARBA00016807"/>
    </source>
</evidence>
<dbReference type="eggNOG" id="ENOG502RFDD">
    <property type="taxonomic scope" value="Eukaryota"/>
</dbReference>
<keyword evidence="11" id="KW-1185">Reference proteome</keyword>
<evidence type="ECO:0000256" key="1">
    <source>
        <dbReference type="ARBA" id="ARBA00011764"/>
    </source>
</evidence>